<evidence type="ECO:0000313" key="2">
    <source>
        <dbReference type="Proteomes" id="UP000757540"/>
    </source>
</evidence>
<dbReference type="CDD" id="cd00093">
    <property type="entry name" value="HTH_XRE"/>
    <property type="match status" value="1"/>
</dbReference>
<proteinExistence type="predicted"/>
<dbReference type="InterPro" id="IPR001387">
    <property type="entry name" value="Cro/C1-type_HTH"/>
</dbReference>
<comment type="caution">
    <text evidence="1">The sequence shown here is derived from an EMBL/GenBank/DDBJ whole genome shotgun (WGS) entry which is preliminary data.</text>
</comment>
<sequence length="67" mass="7553">MTPSDGIRWWCWHHDVRQSELAVCVRVSPDELSQRMTGKRPFEADLLADIAAQFEVTVPELVTGQAA</sequence>
<evidence type="ECO:0000313" key="1">
    <source>
        <dbReference type="EMBL" id="NOV96822.1"/>
    </source>
</evidence>
<protein>
    <submittedName>
        <fullName evidence="1">Transcriptional regulator with XRE-family HTH domain</fullName>
    </submittedName>
</protein>
<keyword evidence="2" id="KW-1185">Reference proteome</keyword>
<gene>
    <name evidence="1" type="ORF">HDG69_001375</name>
</gene>
<dbReference type="EMBL" id="JABEZU010000001">
    <property type="protein sequence ID" value="NOV96822.1"/>
    <property type="molecule type" value="Genomic_DNA"/>
</dbReference>
<dbReference type="SUPFAM" id="SSF47413">
    <property type="entry name" value="lambda repressor-like DNA-binding domains"/>
    <property type="match status" value="1"/>
</dbReference>
<name>A0ABX2A1T9_9MICO</name>
<dbReference type="InterPro" id="IPR010982">
    <property type="entry name" value="Lambda_DNA-bd_dom_sf"/>
</dbReference>
<organism evidence="1 2">
    <name type="scientific">Isoptericola halotolerans</name>
    <dbReference type="NCBI Taxonomy" id="300560"/>
    <lineage>
        <taxon>Bacteria</taxon>
        <taxon>Bacillati</taxon>
        <taxon>Actinomycetota</taxon>
        <taxon>Actinomycetes</taxon>
        <taxon>Micrococcales</taxon>
        <taxon>Promicromonosporaceae</taxon>
        <taxon>Isoptericola</taxon>
    </lineage>
</organism>
<dbReference type="Proteomes" id="UP000757540">
    <property type="component" value="Unassembled WGS sequence"/>
</dbReference>
<dbReference type="RefSeq" id="WP_171782951.1">
    <property type="nucleotide sequence ID" value="NZ_BAAAML010000002.1"/>
</dbReference>
<accession>A0ABX2A1T9</accession>
<dbReference type="Gene3D" id="1.10.260.40">
    <property type="entry name" value="lambda repressor-like DNA-binding domains"/>
    <property type="match status" value="1"/>
</dbReference>
<reference evidence="1 2" key="1">
    <citation type="submission" date="2020-05" db="EMBL/GenBank/DDBJ databases">
        <title>Genomic Encyclopedia of Type Strains, Phase III (KMG-III): the genomes of soil and plant-associated and newly described type strains.</title>
        <authorList>
            <person name="Whitman W."/>
        </authorList>
    </citation>
    <scope>NUCLEOTIDE SEQUENCE [LARGE SCALE GENOMIC DNA]</scope>
    <source>
        <strain evidence="1 2">KCTC 19046</strain>
    </source>
</reference>